<dbReference type="EMBL" id="JBEPMX010000019">
    <property type="protein sequence ID" value="MET3684436.1"/>
    <property type="molecule type" value="Genomic_DNA"/>
</dbReference>
<dbReference type="Proteomes" id="UP001549167">
    <property type="component" value="Unassembled WGS sequence"/>
</dbReference>
<gene>
    <name evidence="1" type="ORF">ABID56_002573</name>
</gene>
<reference evidence="1 2" key="1">
    <citation type="submission" date="2024-06" db="EMBL/GenBank/DDBJ databases">
        <title>Genomic Encyclopedia of Type Strains, Phase IV (KMG-IV): sequencing the most valuable type-strain genomes for metagenomic binning, comparative biology and taxonomic classification.</title>
        <authorList>
            <person name="Goeker M."/>
        </authorList>
    </citation>
    <scope>NUCLEOTIDE SEQUENCE [LARGE SCALE GENOMIC DNA]</scope>
    <source>
        <strain evidence="1 2">DSM 23520</strain>
    </source>
</reference>
<proteinExistence type="predicted"/>
<sequence length="52" mass="5853">MFGVISSFMRVTTVIHYHKFGNMFCVVESDFLVLEPHDNKLDSSLGSLDSNS</sequence>
<organism evidence="1 2">
    <name type="scientific">Alkalibacillus flavidus</name>
    <dbReference type="NCBI Taxonomy" id="546021"/>
    <lineage>
        <taxon>Bacteria</taxon>
        <taxon>Bacillati</taxon>
        <taxon>Bacillota</taxon>
        <taxon>Bacilli</taxon>
        <taxon>Bacillales</taxon>
        <taxon>Bacillaceae</taxon>
        <taxon>Alkalibacillus</taxon>
    </lineage>
</organism>
<protein>
    <submittedName>
        <fullName evidence="1">Uncharacterized protein</fullName>
    </submittedName>
</protein>
<evidence type="ECO:0000313" key="2">
    <source>
        <dbReference type="Proteomes" id="UP001549167"/>
    </source>
</evidence>
<name>A0ABV2KXX9_9BACI</name>
<comment type="caution">
    <text evidence="1">The sequence shown here is derived from an EMBL/GenBank/DDBJ whole genome shotgun (WGS) entry which is preliminary data.</text>
</comment>
<evidence type="ECO:0000313" key="1">
    <source>
        <dbReference type="EMBL" id="MET3684436.1"/>
    </source>
</evidence>
<accession>A0ABV2KXX9</accession>
<keyword evidence="2" id="KW-1185">Reference proteome</keyword>